<dbReference type="InterPro" id="IPR051083">
    <property type="entry name" value="GrpII_Intron_Splice-Mob/Def"/>
</dbReference>
<dbReference type="Pfam" id="PF01348">
    <property type="entry name" value="Intron_maturas2"/>
    <property type="match status" value="1"/>
</dbReference>
<dbReference type="AlphaFoldDB" id="A0A650AG83"/>
<evidence type="ECO:0000259" key="2">
    <source>
        <dbReference type="PROSITE" id="PS50878"/>
    </source>
</evidence>
<feature type="region of interest" description="Disordered" evidence="1">
    <location>
        <begin position="1"/>
        <end position="82"/>
    </location>
</feature>
<feature type="compositionally biased region" description="Polar residues" evidence="1">
    <location>
        <begin position="19"/>
        <end position="38"/>
    </location>
</feature>
<organism evidence="3">
    <name type="scientific">Morchella importuna</name>
    <dbReference type="NCBI Taxonomy" id="1174673"/>
    <lineage>
        <taxon>Eukaryota</taxon>
        <taxon>Fungi</taxon>
        <taxon>Dikarya</taxon>
        <taxon>Ascomycota</taxon>
        <taxon>Pezizomycotina</taxon>
        <taxon>Pezizomycetes</taxon>
        <taxon>Pezizales</taxon>
        <taxon>Morchellaceae</taxon>
        <taxon>Morchella</taxon>
    </lineage>
</organism>
<reference evidence="3" key="1">
    <citation type="submission" date="2019-02" db="EMBL/GenBank/DDBJ databases">
        <title>The largest mitochondrial genome of Morchella importuna (272.2 kb) among fungi reservoir of numerous mitochondrial ORFs, repeatitive sequences and nuclear genome horizontal transfer.</title>
        <authorList>
            <person name="Liu W."/>
            <person name="Bian Y."/>
        </authorList>
    </citation>
    <scope>NUCLEOTIDE SEQUENCE</scope>
</reference>
<dbReference type="PANTHER" id="PTHR34047:SF8">
    <property type="entry name" value="PROTEIN YKFC"/>
    <property type="match status" value="1"/>
</dbReference>
<evidence type="ECO:0000313" key="3">
    <source>
        <dbReference type="EMBL" id="QGN66778.1"/>
    </source>
</evidence>
<keyword evidence="3" id="KW-0496">Mitochondrion</keyword>
<dbReference type="SUPFAM" id="SSF56672">
    <property type="entry name" value="DNA/RNA polymerases"/>
    <property type="match status" value="1"/>
</dbReference>
<dbReference type="GO" id="GO:0006397">
    <property type="term" value="P:mRNA processing"/>
    <property type="evidence" value="ECO:0007669"/>
    <property type="project" value="InterPro"/>
</dbReference>
<protein>
    <recommendedName>
        <fullName evidence="2">Reverse transcriptase domain-containing protein</fullName>
    </recommendedName>
</protein>
<gene>
    <name evidence="3" type="primary">orf771</name>
</gene>
<dbReference type="InterPro" id="IPR024937">
    <property type="entry name" value="Domain_X"/>
</dbReference>
<evidence type="ECO:0000256" key="1">
    <source>
        <dbReference type="SAM" id="MobiDB-lite"/>
    </source>
</evidence>
<dbReference type="InterPro" id="IPR000477">
    <property type="entry name" value="RT_dom"/>
</dbReference>
<dbReference type="RefSeq" id="YP_009722376.1">
    <property type="nucleotide sequence ID" value="NC_045397.1"/>
</dbReference>
<geneLocation type="mitochondrion" evidence="3"/>
<dbReference type="GO" id="GO:0005739">
    <property type="term" value="C:mitochondrion"/>
    <property type="evidence" value="ECO:0007669"/>
    <property type="project" value="UniProtKB-ARBA"/>
</dbReference>
<dbReference type="CDD" id="cd01651">
    <property type="entry name" value="RT_G2_intron"/>
    <property type="match status" value="1"/>
</dbReference>
<feature type="compositionally biased region" description="Polar residues" evidence="1">
    <location>
        <begin position="63"/>
        <end position="82"/>
    </location>
</feature>
<dbReference type="PANTHER" id="PTHR34047">
    <property type="entry name" value="NUCLEAR INTRON MATURASE 1, MITOCHONDRIAL-RELATED"/>
    <property type="match status" value="1"/>
</dbReference>
<sequence>MTHAQESKSDNTKLEENNPESNNKNGDTLQPSDLSASTGGPRKRGRSSHSSPDPKNPNPKVTKGNSKGSSVDKQGSRNKVNSPNLRTFVIDLLTGFKTPDDKYNGIIRILANPGFLQTCYMLIKGKPGNMSRGITKETLDGIEYEWFENTAAKILNGSFNFTPARKVLIPKPGKKEKRPLGVGVPREKIVQKGLQVILEAIYEPEFLDCSHGFRPNRSTPSTLKPIYLKGHHHTWVIQGDISKCFDRIPHNVIMKLLKEKIKDERFLTIVNKSLKVGHLDPITKRVVRSDIGTPQGSVLSPLLANIVLHEFDKYMINTILPENTKGKRRKTNPLYNALAVVREPRKKYYREATPEERKKALEMMRTLPRMDPYDKDFRRTMYIRYADDFVILFEGPKSEIADIKEKIKTFLYEECGLELNTEKTVITHMTKSEGARGPSERPHLGAAPREGGRFNFLGAKIRTLANNDYRMKNKTVAGAPITMRAHVRIRVNMPTVELLEKLIKAGIAKRDKLRNIVAKPYTTMVNADHATIIQFYNAKINGIINYYTFAANRVKGLNLIWIFARLSLAKTLARKYKLNSARGAFKRFGPLLEDPETGLRLLAPKSLPTVHQYNIKVNLTPTEKILQQTWYSRLTKTNLFKECLLCGTTNNIQMHHIRAVKDVKAKIASRTTTFKVWQGAFRPWSKTDPPLPISSLPAPPPDRPRCWAACMAPPTSGRSRPQHHIFLLAIIIFILLLKNIKRGGYHGGRLLDYEMKLIARYSGNLANHFKE</sequence>
<dbReference type="GeneID" id="42906101"/>
<dbReference type="EMBL" id="MK527108">
    <property type="protein sequence ID" value="QGN66778.1"/>
    <property type="molecule type" value="Genomic_DNA"/>
</dbReference>
<accession>A0A650AG83</accession>
<feature type="domain" description="Reverse transcriptase" evidence="2">
    <location>
        <begin position="150"/>
        <end position="461"/>
    </location>
</feature>
<name>A0A650AG83_9PEZI</name>
<feature type="compositionally biased region" description="Basic and acidic residues" evidence="1">
    <location>
        <begin position="1"/>
        <end position="16"/>
    </location>
</feature>
<dbReference type="Pfam" id="PF00078">
    <property type="entry name" value="RVT_1"/>
    <property type="match status" value="2"/>
</dbReference>
<dbReference type="PROSITE" id="PS50878">
    <property type="entry name" value="RT_POL"/>
    <property type="match status" value="1"/>
</dbReference>
<dbReference type="InterPro" id="IPR043502">
    <property type="entry name" value="DNA/RNA_pol_sf"/>
</dbReference>
<proteinExistence type="predicted"/>